<dbReference type="InterPro" id="IPR006664">
    <property type="entry name" value="OMP_bac"/>
</dbReference>
<evidence type="ECO:0000256" key="4">
    <source>
        <dbReference type="PROSITE-ProRule" id="PRU00473"/>
    </source>
</evidence>
<comment type="subcellular location">
    <subcellularLocation>
        <location evidence="1">Cell outer membrane</location>
    </subcellularLocation>
</comment>
<dbReference type="InterPro" id="IPR006665">
    <property type="entry name" value="OmpA-like"/>
</dbReference>
<dbReference type="InterPro" id="IPR039567">
    <property type="entry name" value="Gly-zipper"/>
</dbReference>
<dbReference type="InterPro" id="IPR006690">
    <property type="entry name" value="OMPA-like_CS"/>
</dbReference>
<evidence type="ECO:0000313" key="6">
    <source>
        <dbReference type="EMBL" id="GGO78791.1"/>
    </source>
</evidence>
<proteinExistence type="predicted"/>
<dbReference type="PRINTS" id="PR01023">
    <property type="entry name" value="NAFLGMOTY"/>
</dbReference>
<keyword evidence="2 4" id="KW-0472">Membrane</keyword>
<sequence>MKKALTLAMAMTVLAGCTTLDPYSREEKTAQATKGAGIGAVTGALLGAAVDHHDRGRGALVGALVGGAVGGGVGHYMDQQEMALRQRLDGTGVGIERVGDDIRLVMPGNITFETGSAQLDSGFYPVLDDVALVLNEFNKTAVGVNGFTDSTGSFELNQGLSEQRAASVARYLVSRGVAQGRISTQGYGPRYPVASNDTEAGRSQNRRVEVFIRGSAG</sequence>
<name>A0A917Z995_9GAMM</name>
<evidence type="ECO:0000256" key="1">
    <source>
        <dbReference type="ARBA" id="ARBA00004442"/>
    </source>
</evidence>
<dbReference type="Pfam" id="PF13488">
    <property type="entry name" value="Gly-zipper_Omp"/>
    <property type="match status" value="1"/>
</dbReference>
<accession>A0A917Z995</accession>
<dbReference type="PANTHER" id="PTHR30329">
    <property type="entry name" value="STATOR ELEMENT OF FLAGELLAR MOTOR COMPLEX"/>
    <property type="match status" value="1"/>
</dbReference>
<protein>
    <submittedName>
        <fullName evidence="6">Porin</fullName>
    </submittedName>
</protein>
<dbReference type="AlphaFoldDB" id="A0A917Z995"/>
<evidence type="ECO:0000256" key="2">
    <source>
        <dbReference type="ARBA" id="ARBA00023136"/>
    </source>
</evidence>
<dbReference type="PROSITE" id="PS51123">
    <property type="entry name" value="OMPA_2"/>
    <property type="match status" value="1"/>
</dbReference>
<dbReference type="Proteomes" id="UP000599578">
    <property type="component" value="Unassembled WGS sequence"/>
</dbReference>
<keyword evidence="7" id="KW-1185">Reference proteome</keyword>
<dbReference type="EMBL" id="BMLT01000002">
    <property type="protein sequence ID" value="GGO78791.1"/>
    <property type="molecule type" value="Genomic_DNA"/>
</dbReference>
<evidence type="ECO:0000313" key="7">
    <source>
        <dbReference type="Proteomes" id="UP000599578"/>
    </source>
</evidence>
<evidence type="ECO:0000256" key="3">
    <source>
        <dbReference type="ARBA" id="ARBA00023237"/>
    </source>
</evidence>
<keyword evidence="3" id="KW-0998">Cell outer membrane</keyword>
<gene>
    <name evidence="6" type="primary">ompA</name>
    <name evidence="6" type="ORF">GCM10011348_11570</name>
</gene>
<dbReference type="Gene3D" id="3.30.1330.60">
    <property type="entry name" value="OmpA-like domain"/>
    <property type="match status" value="1"/>
</dbReference>
<dbReference type="PROSITE" id="PS51257">
    <property type="entry name" value="PROKAR_LIPOPROTEIN"/>
    <property type="match status" value="1"/>
</dbReference>
<dbReference type="GO" id="GO:0009279">
    <property type="term" value="C:cell outer membrane"/>
    <property type="evidence" value="ECO:0007669"/>
    <property type="project" value="UniProtKB-SubCell"/>
</dbReference>
<dbReference type="PRINTS" id="PR01021">
    <property type="entry name" value="OMPADOMAIN"/>
</dbReference>
<organism evidence="6 7">
    <name type="scientific">Marinobacterium nitratireducens</name>
    <dbReference type="NCBI Taxonomy" id="518897"/>
    <lineage>
        <taxon>Bacteria</taxon>
        <taxon>Pseudomonadati</taxon>
        <taxon>Pseudomonadota</taxon>
        <taxon>Gammaproteobacteria</taxon>
        <taxon>Oceanospirillales</taxon>
        <taxon>Oceanospirillaceae</taxon>
        <taxon>Marinobacterium</taxon>
    </lineage>
</organism>
<reference evidence="6 7" key="1">
    <citation type="journal article" date="2014" name="Int. J. Syst. Evol. Microbiol.">
        <title>Complete genome sequence of Corynebacterium casei LMG S-19264T (=DSM 44701T), isolated from a smear-ripened cheese.</title>
        <authorList>
            <consortium name="US DOE Joint Genome Institute (JGI-PGF)"/>
            <person name="Walter F."/>
            <person name="Albersmeier A."/>
            <person name="Kalinowski J."/>
            <person name="Ruckert C."/>
        </authorList>
    </citation>
    <scope>NUCLEOTIDE SEQUENCE [LARGE SCALE GENOMIC DNA]</scope>
    <source>
        <strain evidence="6 7">CGMCC 1.7286</strain>
    </source>
</reference>
<dbReference type="InterPro" id="IPR036737">
    <property type="entry name" value="OmpA-like_sf"/>
</dbReference>
<dbReference type="InterPro" id="IPR050330">
    <property type="entry name" value="Bact_OuterMem_StrucFunc"/>
</dbReference>
<dbReference type="RefSeq" id="WP_308425632.1">
    <property type="nucleotide sequence ID" value="NZ_BMLT01000002.1"/>
</dbReference>
<feature type="domain" description="OmpA-like" evidence="5">
    <location>
        <begin position="99"/>
        <end position="216"/>
    </location>
</feature>
<dbReference type="PANTHER" id="PTHR30329:SF21">
    <property type="entry name" value="LIPOPROTEIN YIAD-RELATED"/>
    <property type="match status" value="1"/>
</dbReference>
<dbReference type="CDD" id="cd07185">
    <property type="entry name" value="OmpA_C-like"/>
    <property type="match status" value="1"/>
</dbReference>
<comment type="caution">
    <text evidence="6">The sequence shown here is derived from an EMBL/GenBank/DDBJ whole genome shotgun (WGS) entry which is preliminary data.</text>
</comment>
<dbReference type="Pfam" id="PF00691">
    <property type="entry name" value="OmpA"/>
    <property type="match status" value="1"/>
</dbReference>
<evidence type="ECO:0000259" key="5">
    <source>
        <dbReference type="PROSITE" id="PS51123"/>
    </source>
</evidence>
<dbReference type="SUPFAM" id="SSF103088">
    <property type="entry name" value="OmpA-like"/>
    <property type="match status" value="1"/>
</dbReference>
<dbReference type="PROSITE" id="PS01068">
    <property type="entry name" value="OMPA_1"/>
    <property type="match status" value="1"/>
</dbReference>